<feature type="non-terminal residue" evidence="2">
    <location>
        <position position="35"/>
    </location>
</feature>
<feature type="transmembrane region" description="Helical" evidence="1">
    <location>
        <begin position="16"/>
        <end position="34"/>
    </location>
</feature>
<keyword evidence="1" id="KW-1133">Transmembrane helix</keyword>
<evidence type="ECO:0000256" key="1">
    <source>
        <dbReference type="SAM" id="Phobius"/>
    </source>
</evidence>
<dbReference type="AlphaFoldDB" id="A0A846LZE1"/>
<proteinExistence type="predicted"/>
<gene>
    <name evidence="2" type="ORF">FHS54_000001</name>
</gene>
<reference evidence="2 3" key="1">
    <citation type="submission" date="2020-03" db="EMBL/GenBank/DDBJ databases">
        <title>Genomic Encyclopedia of Type Strains, Phase IV (KMG-IV): sequencing the most valuable type-strain genomes for metagenomic binning, comparative biology and taxonomic classification.</title>
        <authorList>
            <person name="Goeker M."/>
        </authorList>
    </citation>
    <scope>NUCLEOTIDE SEQUENCE [LARGE SCALE GENOMIC DNA]</scope>
    <source>
        <strain evidence="2 3">DSM 21299</strain>
    </source>
</reference>
<evidence type="ECO:0000313" key="3">
    <source>
        <dbReference type="Proteomes" id="UP000576821"/>
    </source>
</evidence>
<organism evidence="2 3">
    <name type="scientific">Sphingobium vermicomposti</name>
    <dbReference type="NCBI Taxonomy" id="529005"/>
    <lineage>
        <taxon>Bacteria</taxon>
        <taxon>Pseudomonadati</taxon>
        <taxon>Pseudomonadota</taxon>
        <taxon>Alphaproteobacteria</taxon>
        <taxon>Sphingomonadales</taxon>
        <taxon>Sphingomonadaceae</taxon>
        <taxon>Sphingobium</taxon>
    </lineage>
</organism>
<name>A0A846LZE1_9SPHN</name>
<sequence length="35" mass="3744">MSNVVKFRRRKKAPRSPVMLASFAIIGIAGGLASL</sequence>
<keyword evidence="3" id="KW-1185">Reference proteome</keyword>
<keyword evidence="1" id="KW-0812">Transmembrane</keyword>
<dbReference type="Proteomes" id="UP000576821">
    <property type="component" value="Unassembled WGS sequence"/>
</dbReference>
<keyword evidence="1" id="KW-0472">Membrane</keyword>
<protein>
    <submittedName>
        <fullName evidence="2">Uncharacterized protein</fullName>
    </submittedName>
</protein>
<evidence type="ECO:0000313" key="2">
    <source>
        <dbReference type="EMBL" id="NIJ15052.1"/>
    </source>
</evidence>
<accession>A0A846LZE1</accession>
<comment type="caution">
    <text evidence="2">The sequence shown here is derived from an EMBL/GenBank/DDBJ whole genome shotgun (WGS) entry which is preliminary data.</text>
</comment>
<dbReference type="EMBL" id="JAASQR010000001">
    <property type="protein sequence ID" value="NIJ15052.1"/>
    <property type="molecule type" value="Genomic_DNA"/>
</dbReference>